<dbReference type="EMBL" id="JANUBL010000008">
    <property type="protein sequence ID" value="MCS4122705.1"/>
    <property type="molecule type" value="Genomic_DNA"/>
</dbReference>
<sequence length="316" mass="35229">MDENKEDFEYDFPTTNTSVSVPLTSQGASQLRQKADRLGRPVSHLMRQGVDWIVDLASKDSTAALKEVLRPSSLYPGGRERESGYAFVLRPARMAGLIRAIEKIDQTAQEIVQESGLNDLYPSPEPLLGQGPPSGMPSDWQPSLRKRIIRTAGRKAIEDLEEGDIGITCSSEREPGYQKLEKRPGADRGGVQIVIGITKSAKKRMTQVAREANLEASDLVRREIRNVIRWAEEDPENAFDYIRQESSFQEMPRKGSYSGYDVYVESEMKRLLRWTRELLRRGPGEGSCPTEGDIKEAAVRRAINGSGPKLPLPGEG</sequence>
<dbReference type="Proteomes" id="UP001155034">
    <property type="component" value="Unassembled WGS sequence"/>
</dbReference>
<evidence type="ECO:0000313" key="4">
    <source>
        <dbReference type="Proteomes" id="UP001155144"/>
    </source>
</evidence>
<evidence type="ECO:0000313" key="3">
    <source>
        <dbReference type="EMBL" id="MCS4122705.1"/>
    </source>
</evidence>
<comment type="caution">
    <text evidence="3">The sequence shown here is derived from an EMBL/GenBank/DDBJ whole genome shotgun (WGS) entry which is preliminary data.</text>
</comment>
<gene>
    <name evidence="3" type="ORF">GGP45_003072</name>
    <name evidence="2" type="ORF">GGP82_003602</name>
</gene>
<feature type="compositionally biased region" description="Acidic residues" evidence="1">
    <location>
        <begin position="1"/>
        <end position="10"/>
    </location>
</feature>
<reference evidence="3" key="1">
    <citation type="submission" date="2022-08" db="EMBL/GenBank/DDBJ databases">
        <title>Genomic Encyclopedia of Type Strains, Phase V (KMG-V): Genome sequencing to study the core and pangenomes of soil and plant-associated prokaryotes.</title>
        <authorList>
            <person name="Whitman W."/>
        </authorList>
    </citation>
    <scope>NUCLEOTIDE SEQUENCE</scope>
    <source>
        <strain evidence="2">SP2016B</strain>
        <strain evidence="3">SP3026</strain>
    </source>
</reference>
<evidence type="ECO:0000256" key="1">
    <source>
        <dbReference type="SAM" id="MobiDB-lite"/>
    </source>
</evidence>
<name>A0A9X2V8B5_9BACT</name>
<accession>A0A9X2V8B5</accession>
<dbReference type="AlphaFoldDB" id="A0A9X2V8B5"/>
<organism evidence="3 4">
    <name type="scientific">Salinibacter ruber</name>
    <dbReference type="NCBI Taxonomy" id="146919"/>
    <lineage>
        <taxon>Bacteria</taxon>
        <taxon>Pseudomonadati</taxon>
        <taxon>Rhodothermota</taxon>
        <taxon>Rhodothermia</taxon>
        <taxon>Rhodothermales</taxon>
        <taxon>Salinibacteraceae</taxon>
        <taxon>Salinibacter</taxon>
    </lineage>
</organism>
<dbReference type="RefSeq" id="WP_103016200.1">
    <property type="nucleotide sequence ID" value="NZ_CALTSD010000017.1"/>
</dbReference>
<protein>
    <submittedName>
        <fullName evidence="3">Uncharacterized protein</fullName>
    </submittedName>
</protein>
<proteinExistence type="predicted"/>
<feature type="region of interest" description="Disordered" evidence="1">
    <location>
        <begin position="1"/>
        <end position="21"/>
    </location>
</feature>
<dbReference type="Proteomes" id="UP001155144">
    <property type="component" value="Unassembled WGS sequence"/>
</dbReference>
<evidence type="ECO:0000313" key="2">
    <source>
        <dbReference type="EMBL" id="MCS3867018.1"/>
    </source>
</evidence>
<dbReference type="EMBL" id="JANTYZ010000031">
    <property type="protein sequence ID" value="MCS3867018.1"/>
    <property type="molecule type" value="Genomic_DNA"/>
</dbReference>